<evidence type="ECO:0000256" key="1">
    <source>
        <dbReference type="SAM" id="MobiDB-lite"/>
    </source>
</evidence>
<dbReference type="Proteomes" id="UP000784294">
    <property type="component" value="Unassembled WGS sequence"/>
</dbReference>
<reference evidence="2" key="1">
    <citation type="submission" date="2018-11" db="EMBL/GenBank/DDBJ databases">
        <authorList>
            <consortium name="Pathogen Informatics"/>
        </authorList>
    </citation>
    <scope>NUCLEOTIDE SEQUENCE</scope>
</reference>
<name>A0A448XGA9_9PLAT</name>
<gene>
    <name evidence="2" type="ORF">PXEA_LOCUS29249</name>
</gene>
<keyword evidence="3" id="KW-1185">Reference proteome</keyword>
<feature type="region of interest" description="Disordered" evidence="1">
    <location>
        <begin position="74"/>
        <end position="95"/>
    </location>
</feature>
<dbReference type="EMBL" id="CAAALY010250741">
    <property type="protein sequence ID" value="VEL35809.1"/>
    <property type="molecule type" value="Genomic_DNA"/>
</dbReference>
<protein>
    <submittedName>
        <fullName evidence="2">Uncharacterized protein</fullName>
    </submittedName>
</protein>
<organism evidence="2 3">
    <name type="scientific">Protopolystoma xenopodis</name>
    <dbReference type="NCBI Taxonomy" id="117903"/>
    <lineage>
        <taxon>Eukaryota</taxon>
        <taxon>Metazoa</taxon>
        <taxon>Spiralia</taxon>
        <taxon>Lophotrochozoa</taxon>
        <taxon>Platyhelminthes</taxon>
        <taxon>Monogenea</taxon>
        <taxon>Polyopisthocotylea</taxon>
        <taxon>Polystomatidea</taxon>
        <taxon>Polystomatidae</taxon>
        <taxon>Protopolystoma</taxon>
    </lineage>
</organism>
<accession>A0A448XGA9</accession>
<comment type="caution">
    <text evidence="2">The sequence shown here is derived from an EMBL/GenBank/DDBJ whole genome shotgun (WGS) entry which is preliminary data.</text>
</comment>
<dbReference type="AlphaFoldDB" id="A0A448XGA9"/>
<evidence type="ECO:0000313" key="3">
    <source>
        <dbReference type="Proteomes" id="UP000784294"/>
    </source>
</evidence>
<proteinExistence type="predicted"/>
<sequence length="95" mass="11147">MCVAPPHSCIYDGTCRLDFLVKRTAFSQRLISKQSLQTNFSLSPHRLWDYNFSVETLRPPKGRLKINLTRRRPGYAASHSLPPPRWLHNPNKRFR</sequence>
<evidence type="ECO:0000313" key="2">
    <source>
        <dbReference type="EMBL" id="VEL35809.1"/>
    </source>
</evidence>